<dbReference type="Proteomes" id="UP001201240">
    <property type="component" value="Unassembled WGS sequence"/>
</dbReference>
<dbReference type="PIRSF" id="PIRSF004555">
    <property type="entry name" value="UCP004555"/>
    <property type="match status" value="1"/>
</dbReference>
<organism evidence="3 6">
    <name type="scientific">Ureaplasma urealyticum</name>
    <name type="common">Ureaplasma urealyticum biotype 2</name>
    <dbReference type="NCBI Taxonomy" id="2130"/>
    <lineage>
        <taxon>Bacteria</taxon>
        <taxon>Bacillati</taxon>
        <taxon>Mycoplasmatota</taxon>
        <taxon>Mycoplasmoidales</taxon>
        <taxon>Mycoplasmoidaceae</taxon>
        <taxon>Ureaplasma</taxon>
    </lineage>
</organism>
<dbReference type="GeneID" id="93848585"/>
<dbReference type="Proteomes" id="UP000318231">
    <property type="component" value="Chromosome"/>
</dbReference>
<reference evidence="3 6" key="2">
    <citation type="submission" date="2019-07" db="EMBL/GenBank/DDBJ databases">
        <title>Comparative genomics of three clinical Ureaplasma species: analysis of their core genomes and virulence factors.</title>
        <authorList>
            <person name="Yang T."/>
            <person name="Zhang Y."/>
            <person name="Li X."/>
            <person name="Kong Y."/>
            <person name="Yu H."/>
            <person name="Ruan Z."/>
            <person name="Xie X."/>
            <person name="Zhang J."/>
        </authorList>
    </citation>
    <scope>NUCLEOTIDE SEQUENCE [LARGE SCALE GENOMIC DNA]</scope>
    <source>
        <strain evidence="3 6">132</strain>
    </source>
</reference>
<comment type="function">
    <text evidence="1">Binds to DNA and alters its conformation. May be involved in regulation of gene expression, nucleoid organization and DNA protection.</text>
</comment>
<dbReference type="Gene3D" id="3.30.1310.10">
    <property type="entry name" value="Nucleoid-associated protein YbaB-like domain"/>
    <property type="match status" value="1"/>
</dbReference>
<dbReference type="AlphaFoldDB" id="A0AAP9ACQ7"/>
<dbReference type="InterPro" id="IPR036894">
    <property type="entry name" value="YbaB-like_sf"/>
</dbReference>
<dbReference type="GO" id="GO:0005737">
    <property type="term" value="C:cytoplasm"/>
    <property type="evidence" value="ECO:0007669"/>
    <property type="project" value="UniProtKB-UniRule"/>
</dbReference>
<comment type="subcellular location">
    <subcellularLocation>
        <location evidence="1">Cytoplasm</location>
        <location evidence="1">Nucleoid</location>
    </subcellularLocation>
</comment>
<evidence type="ECO:0000313" key="6">
    <source>
        <dbReference type="Proteomes" id="UP000318231"/>
    </source>
</evidence>
<sequence>MDFQKLAQELKKMQNTLSKKQKEFEEKVFDFDYKGYVLIKIKGNLTIESIEVKTEIVDPEDKETLQDILRAAVNEAISKTCKERDAIMNSTIPKGTGFF</sequence>
<evidence type="ECO:0000313" key="7">
    <source>
        <dbReference type="Proteomes" id="UP001201240"/>
    </source>
</evidence>
<evidence type="ECO:0000256" key="1">
    <source>
        <dbReference type="HAMAP-Rule" id="MF_00274"/>
    </source>
</evidence>
<dbReference type="NCBIfam" id="TIGR00103">
    <property type="entry name" value="DNA_YbaB_EbfC"/>
    <property type="match status" value="1"/>
</dbReference>
<dbReference type="InterPro" id="IPR004401">
    <property type="entry name" value="YbaB/EbfC"/>
</dbReference>
<dbReference type="EMBL" id="QOKT01000003">
    <property type="protein sequence ID" value="RCJ01790.1"/>
    <property type="molecule type" value="Genomic_DNA"/>
</dbReference>
<evidence type="ECO:0000313" key="4">
    <source>
        <dbReference type="EMBL" id="RCJ01790.1"/>
    </source>
</evidence>
<evidence type="ECO:0000313" key="5">
    <source>
        <dbReference type="Proteomes" id="UP000253077"/>
    </source>
</evidence>
<keyword evidence="1" id="KW-0963">Cytoplasm</keyword>
<gene>
    <name evidence="4" type="ORF">DSQ42_00480</name>
    <name evidence="3" type="ORF">FJM05_00480</name>
    <name evidence="2" type="ORF">LH652_00485</name>
</gene>
<dbReference type="Proteomes" id="UP000253077">
    <property type="component" value="Unassembled WGS sequence"/>
</dbReference>
<evidence type="ECO:0000313" key="2">
    <source>
        <dbReference type="EMBL" id="MCF1348779.1"/>
    </source>
</evidence>
<dbReference type="HAMAP" id="MF_00274">
    <property type="entry name" value="DNA_YbaB_EbfC"/>
    <property type="match status" value="1"/>
</dbReference>
<dbReference type="SMR" id="A0AAP9ACQ7"/>
<evidence type="ECO:0000313" key="3">
    <source>
        <dbReference type="EMBL" id="QDI64684.1"/>
    </source>
</evidence>
<dbReference type="GO" id="GO:0003677">
    <property type="term" value="F:DNA binding"/>
    <property type="evidence" value="ECO:0007669"/>
    <property type="project" value="UniProtKB-UniRule"/>
</dbReference>
<comment type="subunit">
    <text evidence="1">Homodimer.</text>
</comment>
<accession>A0AAP9ACQ7</accession>
<name>A0AAP9ACQ7_UREUR</name>
<reference evidence="2 7" key="3">
    <citation type="submission" date="2021-10" db="EMBL/GenBank/DDBJ databases">
        <title>Sequencing the mobilome of antimicrobial resistant bacterial isolates spanning a range of GC content: The potential of a sustainable low cost, low infrastructure approach for surveillance with Oxford Nanopore sequencing.</title>
        <authorList>
            <person name="Sands K."/>
        </authorList>
    </citation>
    <scope>NUCLEOTIDE SEQUENCE [LARGE SCALE GENOMIC DNA]</scope>
    <source>
        <strain evidence="2 7">MIN-202</strain>
    </source>
</reference>
<dbReference type="EMBL" id="CP041200">
    <property type="protein sequence ID" value="QDI64684.1"/>
    <property type="molecule type" value="Genomic_DNA"/>
</dbReference>
<proteinExistence type="inferred from homology"/>
<dbReference type="RefSeq" id="WP_004026195.1">
    <property type="nucleotide sequence ID" value="NZ_CP039963.1"/>
</dbReference>
<dbReference type="EMBL" id="JAJBIS010000001">
    <property type="protein sequence ID" value="MCF1348779.1"/>
    <property type="molecule type" value="Genomic_DNA"/>
</dbReference>
<dbReference type="SUPFAM" id="SSF82607">
    <property type="entry name" value="YbaB-like"/>
    <property type="match status" value="1"/>
</dbReference>
<dbReference type="GO" id="GO:0043590">
    <property type="term" value="C:bacterial nucleoid"/>
    <property type="evidence" value="ECO:0007669"/>
    <property type="project" value="UniProtKB-UniRule"/>
</dbReference>
<reference evidence="4 5" key="1">
    <citation type="submission" date="2018-07" db="EMBL/GenBank/DDBJ databases">
        <title>Ureaplasma urealyticum 1000 the multidrug-resistant clinical isolate obtained from scrapings of the urogenital tract of a woman with inflammatory diseases of the reproductive organs.</title>
        <authorList>
            <person name="Kolesnikova E.A."/>
            <person name="Alekseeva A.E."/>
            <person name="Brusnigina N.F."/>
            <person name="Makhova M.A."/>
        </authorList>
    </citation>
    <scope>NUCLEOTIDE SEQUENCE [LARGE SCALE GENOMIC DNA]</scope>
    <source>
        <strain evidence="4 5">1000</strain>
    </source>
</reference>
<keyword evidence="1" id="KW-0238">DNA-binding</keyword>
<protein>
    <recommendedName>
        <fullName evidence="1">Nucleoid-associated protein DSQ42_00480</fullName>
    </recommendedName>
</protein>
<dbReference type="Pfam" id="PF02575">
    <property type="entry name" value="YbaB_DNA_bd"/>
    <property type="match status" value="1"/>
</dbReference>
<comment type="similarity">
    <text evidence="1">Belongs to the YbaB/EbfC family.</text>
</comment>